<keyword evidence="1" id="KW-1133">Transmembrane helix</keyword>
<accession>A0AAX6GWY2</accession>
<keyword evidence="1" id="KW-0812">Transmembrane</keyword>
<evidence type="ECO:0008006" key="4">
    <source>
        <dbReference type="Google" id="ProtNLM"/>
    </source>
</evidence>
<comment type="caution">
    <text evidence="2">The sequence shown here is derived from an EMBL/GenBank/DDBJ whole genome shotgun (WGS) entry which is preliminary data.</text>
</comment>
<protein>
    <recommendedName>
        <fullName evidence="4">Transmembrane protein</fullName>
    </recommendedName>
</protein>
<evidence type="ECO:0000313" key="2">
    <source>
        <dbReference type="EMBL" id="KAJ6833062.1"/>
    </source>
</evidence>
<keyword evidence="3" id="KW-1185">Reference proteome</keyword>
<proteinExistence type="predicted"/>
<reference evidence="2" key="1">
    <citation type="journal article" date="2023" name="GigaByte">
        <title>Genome assembly of the bearded iris, Iris pallida Lam.</title>
        <authorList>
            <person name="Bruccoleri R.E."/>
            <person name="Oakeley E.J."/>
            <person name="Faust A.M.E."/>
            <person name="Altorfer M."/>
            <person name="Dessus-Babus S."/>
            <person name="Burckhardt D."/>
            <person name="Oertli M."/>
            <person name="Naumann U."/>
            <person name="Petersen F."/>
            <person name="Wong J."/>
        </authorList>
    </citation>
    <scope>NUCLEOTIDE SEQUENCE</scope>
    <source>
        <strain evidence="2">GSM-AAB239-AS_SAM_17_03QT</strain>
    </source>
</reference>
<gene>
    <name evidence="2" type="ORF">M6B38_342780</name>
</gene>
<reference evidence="2" key="2">
    <citation type="submission" date="2023-04" db="EMBL/GenBank/DDBJ databases">
        <authorList>
            <person name="Bruccoleri R.E."/>
            <person name="Oakeley E.J."/>
            <person name="Faust A.-M."/>
            <person name="Dessus-Babus S."/>
            <person name="Altorfer M."/>
            <person name="Burckhardt D."/>
            <person name="Oertli M."/>
            <person name="Naumann U."/>
            <person name="Petersen F."/>
            <person name="Wong J."/>
        </authorList>
    </citation>
    <scope>NUCLEOTIDE SEQUENCE</scope>
    <source>
        <strain evidence="2">GSM-AAB239-AS_SAM_17_03QT</strain>
        <tissue evidence="2">Leaf</tissue>
    </source>
</reference>
<evidence type="ECO:0000313" key="3">
    <source>
        <dbReference type="Proteomes" id="UP001140949"/>
    </source>
</evidence>
<feature type="transmembrane region" description="Helical" evidence="1">
    <location>
        <begin position="27"/>
        <end position="50"/>
    </location>
</feature>
<evidence type="ECO:0000256" key="1">
    <source>
        <dbReference type="SAM" id="Phobius"/>
    </source>
</evidence>
<dbReference type="AlphaFoldDB" id="A0AAX6GWY2"/>
<organism evidence="2 3">
    <name type="scientific">Iris pallida</name>
    <name type="common">Sweet iris</name>
    <dbReference type="NCBI Taxonomy" id="29817"/>
    <lineage>
        <taxon>Eukaryota</taxon>
        <taxon>Viridiplantae</taxon>
        <taxon>Streptophyta</taxon>
        <taxon>Embryophyta</taxon>
        <taxon>Tracheophyta</taxon>
        <taxon>Spermatophyta</taxon>
        <taxon>Magnoliopsida</taxon>
        <taxon>Liliopsida</taxon>
        <taxon>Asparagales</taxon>
        <taxon>Iridaceae</taxon>
        <taxon>Iridoideae</taxon>
        <taxon>Irideae</taxon>
        <taxon>Iris</taxon>
    </lineage>
</organism>
<dbReference type="EMBL" id="JANAVB010015493">
    <property type="protein sequence ID" value="KAJ6833062.1"/>
    <property type="molecule type" value="Genomic_DNA"/>
</dbReference>
<keyword evidence="1" id="KW-0472">Membrane</keyword>
<dbReference type="Proteomes" id="UP001140949">
    <property type="component" value="Unassembled WGS sequence"/>
</dbReference>
<sequence length="70" mass="7817">MIKYQQVNPTLCSAFQPNVELCLIMDLWILALIFLATHGLFIAIVVLVFVGDFVLGCFVKGGWFVVVIDI</sequence>
<name>A0AAX6GWY2_IRIPA</name>